<name>A0A2M9XA12_9LEPT</name>
<dbReference type="RefSeq" id="WP_100707742.1">
    <property type="nucleotide sequence ID" value="NZ_NPDL01000007.1"/>
</dbReference>
<sequence>MTASALAQGKKISFRNKEDTVCPICSEVHQRESMFQGGGRLIAGKLTQELRRLYEKNKKFGRVSPNDYVLNVCPRCLYTAFPKDWSGLDADELAKLRESAEIRRKNIESIMGPTDFYQERNLILGAASYLLAIECYQSRKVTVAPTPKKAVCAVRGAWYFDDVNTEFPGMGYDKIRDLLYQKSAGWYTDTMEIMQSGSEPVDAASYLLGPDTDKNWGFDGVIYLSAYLTMKFKEELASDAASKLNLLIRAKRTLSRLYGSGKASKSKPSVIIDMAKELYDEYNKIIEEMGGEK</sequence>
<dbReference type="OrthoDB" id="367491at2"/>
<dbReference type="EMBL" id="NPDN01000008">
    <property type="protein sequence ID" value="PJZ24541.1"/>
    <property type="molecule type" value="Genomic_DNA"/>
</dbReference>
<evidence type="ECO:0000313" key="2">
    <source>
        <dbReference type="Proteomes" id="UP000232196"/>
    </source>
</evidence>
<proteinExistence type="predicted"/>
<dbReference type="Pfam" id="PF09986">
    <property type="entry name" value="DUF2225"/>
    <property type="match status" value="1"/>
</dbReference>
<dbReference type="AlphaFoldDB" id="A0A2M9XA12"/>
<protein>
    <recommendedName>
        <fullName evidence="3">DUF2225 domain-containing protein</fullName>
    </recommendedName>
</protein>
<dbReference type="InterPro" id="IPR018708">
    <property type="entry name" value="DUF2225"/>
</dbReference>
<keyword evidence="2" id="KW-1185">Reference proteome</keyword>
<dbReference type="Proteomes" id="UP000232196">
    <property type="component" value="Unassembled WGS sequence"/>
</dbReference>
<comment type="caution">
    <text evidence="1">The sequence shown here is derived from an EMBL/GenBank/DDBJ whole genome shotgun (WGS) entry which is preliminary data.</text>
</comment>
<evidence type="ECO:0000313" key="1">
    <source>
        <dbReference type="EMBL" id="PJZ24541.1"/>
    </source>
</evidence>
<organism evidence="1 2">
    <name type="scientific">Leptospira hartskeerlii</name>
    <dbReference type="NCBI Taxonomy" id="2023177"/>
    <lineage>
        <taxon>Bacteria</taxon>
        <taxon>Pseudomonadati</taxon>
        <taxon>Spirochaetota</taxon>
        <taxon>Spirochaetia</taxon>
        <taxon>Leptospirales</taxon>
        <taxon>Leptospiraceae</taxon>
        <taxon>Leptospira</taxon>
    </lineage>
</organism>
<gene>
    <name evidence="1" type="ORF">CH357_15885</name>
</gene>
<reference evidence="1 2" key="1">
    <citation type="submission" date="2017-07" db="EMBL/GenBank/DDBJ databases">
        <title>Leptospira spp. isolated from tropical soils.</title>
        <authorList>
            <person name="Thibeaux R."/>
            <person name="Iraola G."/>
            <person name="Ferres I."/>
            <person name="Bierque E."/>
            <person name="Girault D."/>
            <person name="Soupe-Gilbert M.-E."/>
            <person name="Picardeau M."/>
            <person name="Goarant C."/>
        </authorList>
    </citation>
    <scope>NUCLEOTIDE SEQUENCE [LARGE SCALE GENOMIC DNA]</scope>
    <source>
        <strain evidence="1 2">MCA1-C-A1</strain>
    </source>
</reference>
<evidence type="ECO:0008006" key="3">
    <source>
        <dbReference type="Google" id="ProtNLM"/>
    </source>
</evidence>
<accession>A0A2M9XA12</accession>